<keyword evidence="2" id="KW-0813">Transport</keyword>
<protein>
    <submittedName>
        <fullName evidence="8">Quinidine resistance protein 2</fullName>
    </submittedName>
</protein>
<feature type="transmembrane region" description="Helical" evidence="6">
    <location>
        <begin position="306"/>
        <end position="326"/>
    </location>
</feature>
<feature type="transmembrane region" description="Helical" evidence="6">
    <location>
        <begin position="95"/>
        <end position="113"/>
    </location>
</feature>
<evidence type="ECO:0000256" key="1">
    <source>
        <dbReference type="ARBA" id="ARBA00004141"/>
    </source>
</evidence>
<evidence type="ECO:0000256" key="2">
    <source>
        <dbReference type="ARBA" id="ARBA00022448"/>
    </source>
</evidence>
<dbReference type="PROSITE" id="PS50850">
    <property type="entry name" value="MFS"/>
    <property type="match status" value="1"/>
</dbReference>
<organism evidence="8 9">
    <name type="scientific">Cytospora mali</name>
    <name type="common">Apple Valsa canker fungus</name>
    <name type="synonym">Valsa mali</name>
    <dbReference type="NCBI Taxonomy" id="578113"/>
    <lineage>
        <taxon>Eukaryota</taxon>
        <taxon>Fungi</taxon>
        <taxon>Dikarya</taxon>
        <taxon>Ascomycota</taxon>
        <taxon>Pezizomycotina</taxon>
        <taxon>Sordariomycetes</taxon>
        <taxon>Sordariomycetidae</taxon>
        <taxon>Diaporthales</taxon>
        <taxon>Cytosporaceae</taxon>
        <taxon>Cytospora</taxon>
    </lineage>
</organism>
<evidence type="ECO:0000313" key="9">
    <source>
        <dbReference type="Proteomes" id="UP000078576"/>
    </source>
</evidence>
<dbReference type="GO" id="GO:0005886">
    <property type="term" value="C:plasma membrane"/>
    <property type="evidence" value="ECO:0007669"/>
    <property type="project" value="TreeGrafter"/>
</dbReference>
<feature type="domain" description="Major facilitator superfamily (MFS) profile" evidence="7">
    <location>
        <begin position="30"/>
        <end position="479"/>
    </location>
</feature>
<reference evidence="9" key="1">
    <citation type="submission" date="2014-12" db="EMBL/GenBank/DDBJ databases">
        <title>Genome Sequence of Valsa Canker Pathogens Uncovers a Specific Adaption of Colonization on Woody Bark.</title>
        <authorList>
            <person name="Yin Z."/>
            <person name="Liu H."/>
            <person name="Gao X."/>
            <person name="Li Z."/>
            <person name="Song N."/>
            <person name="Ke X."/>
            <person name="Dai Q."/>
            <person name="Wu Y."/>
            <person name="Sun Y."/>
            <person name="Xu J.-R."/>
            <person name="Kang Z.K."/>
            <person name="Wang L."/>
            <person name="Huang L."/>
        </authorList>
    </citation>
    <scope>NUCLEOTIDE SEQUENCE [LARGE SCALE GENOMIC DNA]</scope>
    <source>
        <strain evidence="9">SXYL134</strain>
    </source>
</reference>
<accession>A0A194UNE4</accession>
<feature type="transmembrane region" description="Helical" evidence="6">
    <location>
        <begin position="154"/>
        <end position="178"/>
    </location>
</feature>
<evidence type="ECO:0000256" key="4">
    <source>
        <dbReference type="ARBA" id="ARBA00022989"/>
    </source>
</evidence>
<name>A0A194UNE4_CYTMA</name>
<dbReference type="FunFam" id="1.20.1720.10:FF:000009">
    <property type="entry name" value="MFS multidrug transporter"/>
    <property type="match status" value="1"/>
</dbReference>
<dbReference type="Proteomes" id="UP000078576">
    <property type="component" value="Unassembled WGS sequence"/>
</dbReference>
<dbReference type="STRING" id="694573.A0A194UNE4"/>
<feature type="transmembrane region" description="Helical" evidence="6">
    <location>
        <begin position="61"/>
        <end position="83"/>
    </location>
</feature>
<evidence type="ECO:0000313" key="8">
    <source>
        <dbReference type="EMBL" id="KUI53184.1"/>
    </source>
</evidence>
<dbReference type="PANTHER" id="PTHR23502:SF51">
    <property type="entry name" value="QUINIDINE RESISTANCE PROTEIN 1-RELATED"/>
    <property type="match status" value="1"/>
</dbReference>
<dbReference type="SUPFAM" id="SSF103473">
    <property type="entry name" value="MFS general substrate transporter"/>
    <property type="match status" value="1"/>
</dbReference>
<feature type="transmembrane region" description="Helical" evidence="6">
    <location>
        <begin position="269"/>
        <end position="294"/>
    </location>
</feature>
<feature type="transmembrane region" description="Helical" evidence="6">
    <location>
        <begin position="434"/>
        <end position="452"/>
    </location>
</feature>
<proteinExistence type="predicted"/>
<keyword evidence="5 6" id="KW-0472">Membrane</keyword>
<keyword evidence="3 6" id="KW-0812">Transmembrane</keyword>
<feature type="transmembrane region" description="Helical" evidence="6">
    <location>
        <begin position="29"/>
        <end position="49"/>
    </location>
</feature>
<feature type="transmembrane region" description="Helical" evidence="6">
    <location>
        <begin position="368"/>
        <end position="386"/>
    </location>
</feature>
<dbReference type="PANTHER" id="PTHR23502">
    <property type="entry name" value="MAJOR FACILITATOR SUPERFAMILY"/>
    <property type="match status" value="1"/>
</dbReference>
<comment type="subcellular location">
    <subcellularLocation>
        <location evidence="1">Membrane</location>
        <topology evidence="1">Multi-pass membrane protein</topology>
    </subcellularLocation>
</comment>
<feature type="transmembrane region" description="Helical" evidence="6">
    <location>
        <begin position="392"/>
        <end position="413"/>
    </location>
</feature>
<dbReference type="EMBL" id="KN714668">
    <property type="protein sequence ID" value="KUI53184.1"/>
    <property type="molecule type" value="Genomic_DNA"/>
</dbReference>
<evidence type="ECO:0000259" key="7">
    <source>
        <dbReference type="PROSITE" id="PS50850"/>
    </source>
</evidence>
<dbReference type="OrthoDB" id="440553at2759"/>
<dbReference type="GO" id="GO:0022857">
    <property type="term" value="F:transmembrane transporter activity"/>
    <property type="evidence" value="ECO:0007669"/>
    <property type="project" value="InterPro"/>
</dbReference>
<dbReference type="Gene3D" id="1.20.1250.20">
    <property type="entry name" value="MFS general substrate transporter like domains"/>
    <property type="match status" value="1"/>
</dbReference>
<keyword evidence="4 6" id="KW-1133">Transmembrane helix</keyword>
<dbReference type="InterPro" id="IPR020846">
    <property type="entry name" value="MFS_dom"/>
</dbReference>
<evidence type="ECO:0000256" key="3">
    <source>
        <dbReference type="ARBA" id="ARBA00022692"/>
    </source>
</evidence>
<sequence>MSDTNLKGEQSPDQPVPPFTVFSPARKKAIALQTAFSATFSGLSSFIYYPAIRPLAEDLDVSVATINLTVSAYLIVAGIFPSIIGDISDQSGRRVASLLAFTLYFSANLGIALQDSYAALVVLRCLQSAGSSGTIAISYGVIADITTPAERGSYVGIVLEFTNAAPCLGPVIGGIIVQELSWRWIFWLLVMLSGLHLLGLVMFFPETSRKLVGNGSLRPRSRLNRTLWSFRRAPKDQENLKESLGEVTGRMHLPNPFVCLRLLLNRPTFIIISVGSIQYAIFSALGTSLATQMATVYSLDYFEAGLIYLPAGIGGLLAAVSTGKLLDRDYRVISRGLSRGPPSSEGLRLHAPNDLLSFPIEKARLRSIFPFLCIASTATIGYGWALHTQIHIAVPLVLQFLTGATQVAMFVMCGTLLTDFNPDRSANAQSSYNLVRCALAAGLVTALEPIAHKIGTGWYFTVYGMIGLFCAPLLVVLRIWGWQWRRARAERSEVTS</sequence>
<keyword evidence="9" id="KW-1185">Reference proteome</keyword>
<feature type="transmembrane region" description="Helical" evidence="6">
    <location>
        <begin position="119"/>
        <end position="142"/>
    </location>
</feature>
<dbReference type="AlphaFoldDB" id="A0A194UNE4"/>
<evidence type="ECO:0000256" key="6">
    <source>
        <dbReference type="SAM" id="Phobius"/>
    </source>
</evidence>
<dbReference type="Pfam" id="PF07690">
    <property type="entry name" value="MFS_1"/>
    <property type="match status" value="1"/>
</dbReference>
<dbReference type="InterPro" id="IPR036259">
    <property type="entry name" value="MFS_trans_sf"/>
</dbReference>
<dbReference type="InterPro" id="IPR011701">
    <property type="entry name" value="MFS"/>
</dbReference>
<feature type="transmembrane region" description="Helical" evidence="6">
    <location>
        <begin position="458"/>
        <end position="481"/>
    </location>
</feature>
<feature type="transmembrane region" description="Helical" evidence="6">
    <location>
        <begin position="184"/>
        <end position="204"/>
    </location>
</feature>
<gene>
    <name evidence="8" type="ORF">VP1G_00819</name>
</gene>
<evidence type="ECO:0000256" key="5">
    <source>
        <dbReference type="ARBA" id="ARBA00023136"/>
    </source>
</evidence>